<proteinExistence type="predicted"/>
<sequence length="846" mass="95507">MKVIKPLRLSILNRPYRWQEKNYLGVSVLALADMGSAPRLRPELELWQLAESELKTGGGVIDLAIPKACAEFLATGYAYTHHQEDKTACAVRIEVEQREKTLVAFGERHWVNNTPSSPLPFQQMRLDWSRAFGGPEHPDNPHGIGASPETFENTKVHRLPNIESLHARLTSQHQKPEPASLGALDLMWPSRFSRIGKKYDAHWLQHEFPGFARDIDWRLFNAAPQDQWWEHLDALPPEAPWRIWNMHPEKPLQEGHLPPWRARCFINRLRGDDEVFEEIALRATTVWFFPHLEQMLLIWHGSARINEDDAADVLQLMPALERNGSPRSVSHYRKVLRQRMDKEKGGLFAFREKDLLPENAIGPWLDTEIPVSESPMRGNMENRVQRLREEHREHLEQRGQDISTVIPAFESVTMPALEDLAEFVEKMELQAEKELVKAKSKAREHGIDPDKPADLTNTPKGPESMHRMLDLIHRNKHGMSDKKLAQTEHSLHQMYLMSVQAQNPAPKLKGDIAQIIRNRAKVTMNRGGDFSGLDFTGADLSGMDLRGADFSKALLESADLSRCQLDGANFSDAMLARADITQASLRDVILDNACLSLAQCRDSDFTGASLTSVKLQETLLENCIFDNAKLGELMLYQTYLSRCRFHHARLENTLFLELTTPAMDFSHAQMIKVAFIKCTLEQAVFDQAELESCSWVETLAEGIFFQGASLLTCAFAAQTVLTGADFRDATLTQCNLRLMPLSGASFHSAKLDNSDLSEANCQRADMRKINAIGSLFMRTDLRGARLSDGNLMGALMQKSHFSGADLSGANLFRTDMSQSTVDATTKLDGAYTQRTKTLPKRDKELI</sequence>
<keyword evidence="5" id="KW-1185">Reference proteome</keyword>
<dbReference type="InterPro" id="IPR018683">
    <property type="entry name" value="DUF2169"/>
</dbReference>
<dbReference type="PANTHER" id="PTHR47485">
    <property type="entry name" value="THYLAKOID LUMENAL 17.4 KDA PROTEIN, CHLOROPLASTIC"/>
    <property type="match status" value="1"/>
</dbReference>
<comment type="caution">
    <text evidence="4">The sequence shown here is derived from an EMBL/GenBank/DDBJ whole genome shotgun (WGS) entry which is preliminary data.</text>
</comment>
<protein>
    <submittedName>
        <fullName evidence="4">DUF2169 domain-containing protein</fullName>
    </submittedName>
</protein>
<dbReference type="SUPFAM" id="SSF141571">
    <property type="entry name" value="Pentapeptide repeat-like"/>
    <property type="match status" value="2"/>
</dbReference>
<evidence type="ECO:0000256" key="1">
    <source>
        <dbReference type="ARBA" id="ARBA00022737"/>
    </source>
</evidence>
<dbReference type="Pfam" id="PF00805">
    <property type="entry name" value="Pentapeptide"/>
    <property type="match status" value="5"/>
</dbReference>
<dbReference type="RefSeq" id="WP_248945393.1">
    <property type="nucleotide sequence ID" value="NZ_CBCSGY010000037.1"/>
</dbReference>
<reference evidence="4" key="1">
    <citation type="submission" date="2021-04" db="EMBL/GenBank/DDBJ databases">
        <title>Genome sequence of Serratia sp. arafor3.</title>
        <authorList>
            <person name="Besaury L."/>
        </authorList>
    </citation>
    <scope>NUCLEOTIDE SEQUENCE</scope>
    <source>
        <strain evidence="4">Arafor3</strain>
    </source>
</reference>
<organism evidence="4 5">
    <name type="scientific">Serratia silvae</name>
    <dbReference type="NCBI Taxonomy" id="2824122"/>
    <lineage>
        <taxon>Bacteria</taxon>
        <taxon>Pseudomonadati</taxon>
        <taxon>Pseudomonadota</taxon>
        <taxon>Gammaproteobacteria</taxon>
        <taxon>Enterobacterales</taxon>
        <taxon>Yersiniaceae</taxon>
        <taxon>Serratia</taxon>
    </lineage>
</organism>
<accession>A0ABT0KC48</accession>
<name>A0ABT0KC48_9GAMM</name>
<feature type="compositionally biased region" description="Basic and acidic residues" evidence="2">
    <location>
        <begin position="440"/>
        <end position="453"/>
    </location>
</feature>
<dbReference type="EMBL" id="JAGQDC010000005">
    <property type="protein sequence ID" value="MCL1029143.1"/>
    <property type="molecule type" value="Genomic_DNA"/>
</dbReference>
<dbReference type="InterPro" id="IPR001646">
    <property type="entry name" value="5peptide_repeat"/>
</dbReference>
<feature type="region of interest" description="Disordered" evidence="2">
    <location>
        <begin position="440"/>
        <end position="461"/>
    </location>
</feature>
<evidence type="ECO:0000313" key="5">
    <source>
        <dbReference type="Proteomes" id="UP001165275"/>
    </source>
</evidence>
<evidence type="ECO:0000259" key="3">
    <source>
        <dbReference type="Pfam" id="PF09937"/>
    </source>
</evidence>
<evidence type="ECO:0000313" key="4">
    <source>
        <dbReference type="EMBL" id="MCL1029143.1"/>
    </source>
</evidence>
<keyword evidence="1" id="KW-0677">Repeat</keyword>
<dbReference type="Proteomes" id="UP001165275">
    <property type="component" value="Unassembled WGS sequence"/>
</dbReference>
<gene>
    <name evidence="4" type="ORF">KAJ71_08915</name>
</gene>
<dbReference type="Gene3D" id="2.160.20.80">
    <property type="entry name" value="E3 ubiquitin-protein ligase SopA"/>
    <property type="match status" value="3"/>
</dbReference>
<dbReference type="PANTHER" id="PTHR47485:SF1">
    <property type="entry name" value="THYLAKOID LUMENAL 17.4 KDA PROTEIN, CHLOROPLASTIC"/>
    <property type="match status" value="1"/>
</dbReference>
<feature type="domain" description="DUF2169" evidence="3">
    <location>
        <begin position="21"/>
        <end position="300"/>
    </location>
</feature>
<evidence type="ECO:0000256" key="2">
    <source>
        <dbReference type="SAM" id="MobiDB-lite"/>
    </source>
</evidence>
<dbReference type="Pfam" id="PF09937">
    <property type="entry name" value="DUF2169"/>
    <property type="match status" value="1"/>
</dbReference>